<evidence type="ECO:0000313" key="2">
    <source>
        <dbReference type="Proteomes" id="UP000323632"/>
    </source>
</evidence>
<evidence type="ECO:0000313" key="1">
    <source>
        <dbReference type="EMBL" id="KAA5532748.1"/>
    </source>
</evidence>
<proteinExistence type="predicted"/>
<gene>
    <name evidence="1" type="ORF">F0919_16840</name>
</gene>
<dbReference type="Proteomes" id="UP000323632">
    <property type="component" value="Unassembled WGS sequence"/>
</dbReference>
<dbReference type="Pfam" id="PF11138">
    <property type="entry name" value="DUF2911"/>
    <property type="match status" value="1"/>
</dbReference>
<comment type="caution">
    <text evidence="1">The sequence shown here is derived from an EMBL/GenBank/DDBJ whole genome shotgun (WGS) entry which is preliminary data.</text>
</comment>
<dbReference type="AlphaFoldDB" id="A0A5M6CC16"/>
<dbReference type="InterPro" id="IPR021314">
    <property type="entry name" value="DUF2911"/>
</dbReference>
<accession>A0A5M6CC16</accession>
<reference evidence="1 2" key="1">
    <citation type="submission" date="2019-09" db="EMBL/GenBank/DDBJ databases">
        <title>Genome sequence and assembly of Taibaiella sp.</title>
        <authorList>
            <person name="Chhetri G."/>
        </authorList>
    </citation>
    <scope>NUCLEOTIDE SEQUENCE [LARGE SCALE GENOMIC DNA]</scope>
    <source>
        <strain evidence="1 2">KVB11</strain>
    </source>
</reference>
<protein>
    <submittedName>
        <fullName evidence="1">DUF2911 domain-containing protein</fullName>
    </submittedName>
</protein>
<organism evidence="1 2">
    <name type="scientific">Taibaiella lutea</name>
    <dbReference type="NCBI Taxonomy" id="2608001"/>
    <lineage>
        <taxon>Bacteria</taxon>
        <taxon>Pseudomonadati</taxon>
        <taxon>Bacteroidota</taxon>
        <taxon>Chitinophagia</taxon>
        <taxon>Chitinophagales</taxon>
        <taxon>Chitinophagaceae</taxon>
        <taxon>Taibaiella</taxon>
    </lineage>
</organism>
<sequence>MLMAAFMMNVSAQEAKKEPPKSPLTSAKNSFASVSYSQPSKRGRVIFGELVPYGQVWRTGANKSTDVTFSTDVIFAGKEVKKGTYALFTIPEENEWTVILNSVPAQKGAFEYDQNKDKNVLDVKEPVAKLNKEVEKFTISFEKDFMVFTWDKTQVKVPLKKK</sequence>
<dbReference type="EMBL" id="VWSH01000004">
    <property type="protein sequence ID" value="KAA5532748.1"/>
    <property type="molecule type" value="Genomic_DNA"/>
</dbReference>
<keyword evidence="2" id="KW-1185">Reference proteome</keyword>
<name>A0A5M6CC16_9BACT</name>